<feature type="compositionally biased region" description="Acidic residues" evidence="2">
    <location>
        <begin position="744"/>
        <end position="782"/>
    </location>
</feature>
<evidence type="ECO:0000313" key="4">
    <source>
        <dbReference type="EMBL" id="RKK10448.1"/>
    </source>
</evidence>
<reference evidence="4 5" key="1">
    <citation type="journal article" date="2018" name="Sci. Rep.">
        <title>Characterisation of pathogen-specific regions and novel effector candidates in Fusarium oxysporum f. sp. cepae.</title>
        <authorList>
            <person name="Armitage A.D."/>
            <person name="Taylor A."/>
            <person name="Sobczyk M.K."/>
            <person name="Baxter L."/>
            <person name="Greenfield B.P."/>
            <person name="Bates H.J."/>
            <person name="Wilson F."/>
            <person name="Jackson A.C."/>
            <person name="Ott S."/>
            <person name="Harrison R.J."/>
            <person name="Clarkson J.P."/>
        </authorList>
    </citation>
    <scope>NUCLEOTIDE SEQUENCE [LARGE SCALE GENOMIC DNA]</scope>
    <source>
        <strain evidence="4 5">FoC_Fus2</strain>
    </source>
</reference>
<feature type="compositionally biased region" description="Basic and acidic residues" evidence="2">
    <location>
        <begin position="453"/>
        <end position="466"/>
    </location>
</feature>
<dbReference type="GO" id="GO:0005634">
    <property type="term" value="C:nucleus"/>
    <property type="evidence" value="ECO:0007669"/>
    <property type="project" value="TreeGrafter"/>
</dbReference>
<dbReference type="PANTHER" id="PTHR19303">
    <property type="entry name" value="TRANSPOSON"/>
    <property type="match status" value="1"/>
</dbReference>
<dbReference type="InterPro" id="IPR050863">
    <property type="entry name" value="CenT-Element_Derived"/>
</dbReference>
<dbReference type="AlphaFoldDB" id="A0A3L6MZD1"/>
<dbReference type="InterPro" id="IPR004875">
    <property type="entry name" value="DDE_SF_endonuclease_dom"/>
</dbReference>
<dbReference type="PANTHER" id="PTHR19303:SF74">
    <property type="entry name" value="POGO TRANSPOSABLE ELEMENT WITH KRAB DOMAIN"/>
    <property type="match status" value="1"/>
</dbReference>
<organism evidence="4 5">
    <name type="scientific">Fusarium oxysporum f. sp. cepae</name>
    <dbReference type="NCBI Taxonomy" id="396571"/>
    <lineage>
        <taxon>Eukaryota</taxon>
        <taxon>Fungi</taxon>
        <taxon>Dikarya</taxon>
        <taxon>Ascomycota</taxon>
        <taxon>Pezizomycotina</taxon>
        <taxon>Sordariomycetes</taxon>
        <taxon>Hypocreomycetidae</taxon>
        <taxon>Hypocreales</taxon>
        <taxon>Nectriaceae</taxon>
        <taxon>Fusarium</taxon>
        <taxon>Fusarium oxysporum species complex</taxon>
    </lineage>
</organism>
<protein>
    <recommendedName>
        <fullName evidence="3">HTH CENPB-type domain-containing protein</fullName>
    </recommendedName>
</protein>
<dbReference type="PROSITE" id="PS51253">
    <property type="entry name" value="HTH_CENPB"/>
    <property type="match status" value="1"/>
</dbReference>
<feature type="region of interest" description="Disordered" evidence="2">
    <location>
        <begin position="430"/>
        <end position="470"/>
    </location>
</feature>
<feature type="region of interest" description="Disordered" evidence="2">
    <location>
        <begin position="732"/>
        <end position="792"/>
    </location>
</feature>
<comment type="caution">
    <text evidence="4">The sequence shown here is derived from an EMBL/GenBank/DDBJ whole genome shotgun (WGS) entry which is preliminary data.</text>
</comment>
<dbReference type="EMBL" id="MRCU01000010">
    <property type="protein sequence ID" value="RKK10448.1"/>
    <property type="molecule type" value="Genomic_DNA"/>
</dbReference>
<accession>A0A3L6MZD1</accession>
<feature type="domain" description="HTH CENPB-type" evidence="3">
    <location>
        <begin position="79"/>
        <end position="149"/>
    </location>
</feature>
<proteinExistence type="predicted"/>
<evidence type="ECO:0000259" key="3">
    <source>
        <dbReference type="PROSITE" id="PS51253"/>
    </source>
</evidence>
<dbReference type="Proteomes" id="UP000270866">
    <property type="component" value="Unassembled WGS sequence"/>
</dbReference>
<name>A0A3L6MZD1_FUSOX</name>
<dbReference type="Pfam" id="PF03221">
    <property type="entry name" value="HTH_Tnp_Tc5"/>
    <property type="match status" value="1"/>
</dbReference>
<evidence type="ECO:0000256" key="2">
    <source>
        <dbReference type="SAM" id="MobiDB-lite"/>
    </source>
</evidence>
<sequence>MTSESPELAPSAQQIYINPETGLPRISRFTDYNIEERTIAAKALYLEGFYPSMRAAAQAWKVNYKRLRSRINGHHPVRDNGGNRTLFSKEEEKAILAWCWRRVTQGHHIQQRTLRQYANSLLKATHREPHASRFWARRFLRRYREVFHRRKSRTLAANRKAMADRANVEEWFAKWTEFFEGNDINFDNVWNFDETGFIIGYLMNGIMIWTFLDIDSPLLTDAHTTISMTIVESISATGGIIAPFVIMPGVQIPSRWVDNDLDEQATIVTTPKGYIDNITAHEFFDHFERLTRPQNTSDLRVILYDGCESHFTKELYQKALDANIILYPFPPHLTHILQPLDVGLFSTYKHWHQEALLREIADGATDFNKADFMFHLQEIRRKATKKSTIISSWAKSGIYPLDLSVVINKMVNPLSSLSLEVAERDLPGYITPGLSSNHSSDFRDDSNEEEVGESSRDIHQNTHRNEGIPMMPSTPPTVIWNNVNTPQLNLRQIKQYEGYVALRIESSISSGVPLTPSVLHVNEKVRKAHTTLALNGITATQEMRSLKEKSLRRSERDEGTIIIANYGPITVYDARLRVAKDQHNRRANQDAELRRYYAKEVRDEAVYLRRWLFSVRKLLRSSLKEYHPIEQHRSQPSYSQEVRPFTVSEFFIKTQSELCIKSTELLATRYCAHREMHAKMKESKLLAKQARDAQQEHIPKIFPFYWNPPFLLPFDYNINIVKDADDLIASPSRKQRGKQKALSIDDDELDIDESEDDEEIEEEEEEEDEEAEEGEGEEDDDDISVKDTIEVR</sequence>
<evidence type="ECO:0000256" key="1">
    <source>
        <dbReference type="ARBA" id="ARBA00023125"/>
    </source>
</evidence>
<keyword evidence="1" id="KW-0238">DNA-binding</keyword>
<dbReference type="InterPro" id="IPR006600">
    <property type="entry name" value="HTH_CenpB_DNA-bd_dom"/>
</dbReference>
<dbReference type="Pfam" id="PF03184">
    <property type="entry name" value="DDE_1"/>
    <property type="match status" value="1"/>
</dbReference>
<dbReference type="GO" id="GO:0003677">
    <property type="term" value="F:DNA binding"/>
    <property type="evidence" value="ECO:0007669"/>
    <property type="project" value="UniProtKB-KW"/>
</dbReference>
<evidence type="ECO:0000313" key="5">
    <source>
        <dbReference type="Proteomes" id="UP000270866"/>
    </source>
</evidence>
<feature type="compositionally biased region" description="Basic and acidic residues" evidence="2">
    <location>
        <begin position="783"/>
        <end position="792"/>
    </location>
</feature>
<gene>
    <name evidence="4" type="ORF">BFJ65_g14448</name>
</gene>